<evidence type="ECO:0000313" key="2">
    <source>
        <dbReference type="EMBL" id="GFR20429.1"/>
    </source>
</evidence>
<comment type="caution">
    <text evidence="2">The sequence shown here is derived from an EMBL/GenBank/DDBJ whole genome shotgun (WGS) entry which is preliminary data.</text>
</comment>
<accession>A0A8X6HBA5</accession>
<reference evidence="2" key="1">
    <citation type="submission" date="2020-07" db="EMBL/GenBank/DDBJ databases">
        <title>Multicomponent nature underlies the extraordinary mechanical properties of spider dragline silk.</title>
        <authorList>
            <person name="Kono N."/>
            <person name="Nakamura H."/>
            <person name="Mori M."/>
            <person name="Yoshida Y."/>
            <person name="Ohtoshi R."/>
            <person name="Malay A.D."/>
            <person name="Moran D.A.P."/>
            <person name="Tomita M."/>
            <person name="Numata K."/>
            <person name="Arakawa K."/>
        </authorList>
    </citation>
    <scope>NUCLEOTIDE SEQUENCE</scope>
</reference>
<proteinExistence type="predicted"/>
<dbReference type="EMBL" id="BMAO01027910">
    <property type="protein sequence ID" value="GFR20429.1"/>
    <property type="molecule type" value="Genomic_DNA"/>
</dbReference>
<dbReference type="Proteomes" id="UP000887116">
    <property type="component" value="Unassembled WGS sequence"/>
</dbReference>
<organism evidence="2 3">
    <name type="scientific">Trichonephila clavata</name>
    <name type="common">Joro spider</name>
    <name type="synonym">Nephila clavata</name>
    <dbReference type="NCBI Taxonomy" id="2740835"/>
    <lineage>
        <taxon>Eukaryota</taxon>
        <taxon>Metazoa</taxon>
        <taxon>Ecdysozoa</taxon>
        <taxon>Arthropoda</taxon>
        <taxon>Chelicerata</taxon>
        <taxon>Arachnida</taxon>
        <taxon>Araneae</taxon>
        <taxon>Araneomorphae</taxon>
        <taxon>Entelegynae</taxon>
        <taxon>Araneoidea</taxon>
        <taxon>Nephilidae</taxon>
        <taxon>Trichonephila</taxon>
    </lineage>
</organism>
<evidence type="ECO:0000313" key="3">
    <source>
        <dbReference type="Proteomes" id="UP000887116"/>
    </source>
</evidence>
<sequence length="106" mass="11767">MPSGTTRGFFKARQWGNTHNVLPRTVQDRSQGRFLDINESPLPSHLLPRPSTSGTLSAECTSKPSPATHATPPLHTLPRKDSFHCPNSILCRRGYRVVLRPLRAKG</sequence>
<feature type="region of interest" description="Disordered" evidence="1">
    <location>
        <begin position="38"/>
        <end position="79"/>
    </location>
</feature>
<keyword evidence="3" id="KW-1185">Reference proteome</keyword>
<name>A0A8X6HBA5_TRICU</name>
<protein>
    <submittedName>
        <fullName evidence="2">Uncharacterized protein</fullName>
    </submittedName>
</protein>
<feature type="compositionally biased region" description="Low complexity" evidence="1">
    <location>
        <begin position="40"/>
        <end position="53"/>
    </location>
</feature>
<evidence type="ECO:0000256" key="1">
    <source>
        <dbReference type="SAM" id="MobiDB-lite"/>
    </source>
</evidence>
<feature type="compositionally biased region" description="Polar residues" evidence="1">
    <location>
        <begin position="54"/>
        <end position="65"/>
    </location>
</feature>
<dbReference type="AlphaFoldDB" id="A0A8X6HBA5"/>
<gene>
    <name evidence="2" type="ORF">TNCT_32151</name>
</gene>